<comment type="caution">
    <text evidence="2">The sequence shown here is derived from an EMBL/GenBank/DDBJ whole genome shotgun (WGS) entry which is preliminary data.</text>
</comment>
<dbReference type="Gene3D" id="3.30.559.10">
    <property type="entry name" value="Chloramphenicol acetyltransferase-like domain"/>
    <property type="match status" value="1"/>
</dbReference>
<dbReference type="EMBL" id="PNCG01000205">
    <property type="protein sequence ID" value="TMP81098.1"/>
    <property type="molecule type" value="Genomic_DNA"/>
</dbReference>
<dbReference type="RefSeq" id="WP_138549194.1">
    <property type="nucleotide sequence ID" value="NZ_PNCG01000205.1"/>
</dbReference>
<proteinExistence type="predicted"/>
<sequence>SAELINKVKDDKEALISFLSSRQIFSQKAFENMPQWQRYPLSFAQQRLLFIERMSSGDAYLIPVCFNLEQSADLIRLQFALDIVIARHASLRTVFAQ</sequence>
<dbReference type="Pfam" id="PF00668">
    <property type="entry name" value="Condensation"/>
    <property type="match status" value="1"/>
</dbReference>
<organism evidence="2 3">
    <name type="scientific">Pseudoalteromonas ruthenica</name>
    <dbReference type="NCBI Taxonomy" id="151081"/>
    <lineage>
        <taxon>Bacteria</taxon>
        <taxon>Pseudomonadati</taxon>
        <taxon>Pseudomonadota</taxon>
        <taxon>Gammaproteobacteria</taxon>
        <taxon>Alteromonadales</taxon>
        <taxon>Pseudoalteromonadaceae</taxon>
        <taxon>Pseudoalteromonas</taxon>
    </lineage>
</organism>
<dbReference type="GO" id="GO:0003824">
    <property type="term" value="F:catalytic activity"/>
    <property type="evidence" value="ECO:0007669"/>
    <property type="project" value="InterPro"/>
</dbReference>
<dbReference type="InterPro" id="IPR023213">
    <property type="entry name" value="CAT-like_dom_sf"/>
</dbReference>
<dbReference type="AlphaFoldDB" id="A0A5S3YU48"/>
<reference evidence="3" key="2">
    <citation type="submission" date="2019-06" db="EMBL/GenBank/DDBJ databases">
        <title>Co-occurence of chitin degradation, pigmentation and bioactivity in marine Pseudoalteromonas.</title>
        <authorList>
            <person name="Sonnenschein E.C."/>
            <person name="Bech P.K."/>
        </authorList>
    </citation>
    <scope>NUCLEOTIDE SEQUENCE [LARGE SCALE GENOMIC DNA]</scope>
    <source>
        <strain evidence="3">S2897</strain>
    </source>
</reference>
<evidence type="ECO:0000259" key="1">
    <source>
        <dbReference type="Pfam" id="PF00668"/>
    </source>
</evidence>
<accession>A0A5S3YU48</accession>
<feature type="domain" description="Condensation" evidence="1">
    <location>
        <begin position="37"/>
        <end position="96"/>
    </location>
</feature>
<evidence type="ECO:0000313" key="2">
    <source>
        <dbReference type="EMBL" id="TMP81098.1"/>
    </source>
</evidence>
<dbReference type="InterPro" id="IPR001242">
    <property type="entry name" value="Condensation_dom"/>
</dbReference>
<evidence type="ECO:0000313" key="3">
    <source>
        <dbReference type="Proteomes" id="UP000305874"/>
    </source>
</evidence>
<protein>
    <recommendedName>
        <fullName evidence="1">Condensation domain-containing protein</fullName>
    </recommendedName>
</protein>
<gene>
    <name evidence="2" type="ORF">CWC05_19710</name>
</gene>
<dbReference type="SUPFAM" id="SSF52777">
    <property type="entry name" value="CoA-dependent acyltransferases"/>
    <property type="match status" value="1"/>
</dbReference>
<reference evidence="2 3" key="1">
    <citation type="submission" date="2017-12" db="EMBL/GenBank/DDBJ databases">
        <authorList>
            <person name="Paulsen S."/>
            <person name="Gram L.K."/>
        </authorList>
    </citation>
    <scope>NUCLEOTIDE SEQUENCE [LARGE SCALE GENOMIC DNA]</scope>
    <source>
        <strain evidence="2 3">S2897</strain>
    </source>
</reference>
<feature type="non-terminal residue" evidence="2">
    <location>
        <position position="97"/>
    </location>
</feature>
<feature type="non-terminal residue" evidence="2">
    <location>
        <position position="1"/>
    </location>
</feature>
<dbReference type="Proteomes" id="UP000305874">
    <property type="component" value="Unassembled WGS sequence"/>
</dbReference>
<name>A0A5S3YU48_9GAMM</name>